<sequence>MEIEDIDNKLDMHFEIHFNDWSKITEISRELSYNGEIAIISEEKSIYFYVFFPKNDADKYRYLFPLFDVEERKNYFMALGRINNRNIKDTIDSISNIDGLIINSYWLKSGSIVMEGYFHHNKLQEFSNIILSQIVQAKNINKILLRPVKSIYANIRNSCQNFKNIVISIKYDEFNNARVAQLLKNTDTIAQLIDNYPVNNKFRIILYSNDDLTKYDGINIISREDGIYTTKIEDDFLAILGKKTFESRISWQYSFIYEKMGRIYASFLIPDYRAREYIDMIIALQMEIKRMDLVTIENYSNINEN</sequence>
<dbReference type="Pfam" id="PF19020">
    <property type="entry name" value="Ta1207"/>
    <property type="match status" value="1"/>
</dbReference>
<dbReference type="PATRIC" id="fig|507754.4.peg.1632"/>
<evidence type="ECO:0000313" key="1">
    <source>
        <dbReference type="EMBL" id="KPV46597.1"/>
    </source>
</evidence>
<keyword evidence="3" id="KW-1185">Reference proteome</keyword>
<comment type="caution">
    <text evidence="2">The sequence shown here is derived from an EMBL/GenBank/DDBJ whole genome shotgun (WGS) entry which is preliminary data.</text>
</comment>
<dbReference type="RefSeq" id="WP_054964188.1">
    <property type="nucleotide sequence ID" value="NZ_LJCQ01000212.1"/>
</dbReference>
<reference evidence="1 4" key="1">
    <citation type="submission" date="2015-09" db="EMBL/GenBank/DDBJ databases">
        <title>Draft genome sequence of Acidiplasma aeolicum DSM 18409.</title>
        <authorList>
            <person name="Hemp J."/>
        </authorList>
    </citation>
    <scope>NUCLEOTIDE SEQUENCE [LARGE SCALE GENOMIC DNA]</scope>
    <source>
        <strain evidence="1 4">V</strain>
    </source>
</reference>
<dbReference type="Proteomes" id="UP000050320">
    <property type="component" value="Unassembled WGS sequence"/>
</dbReference>
<dbReference type="Proteomes" id="UP000050515">
    <property type="component" value="Unassembled WGS sequence"/>
</dbReference>
<dbReference type="EMBL" id="LKBG01000253">
    <property type="protein sequence ID" value="KQB34139.1"/>
    <property type="molecule type" value="Genomic_DNA"/>
</dbReference>
<reference evidence="2 3" key="2">
    <citation type="submission" date="2015-09" db="EMBL/GenBank/DDBJ databases">
        <title>Heavy metals and arsenic resistance mechanisms in polyextremophilic archaea of the family Ferroplasmaceae.</title>
        <authorList>
            <person name="Bulaev A.G."/>
            <person name="Kanygina A.V."/>
        </authorList>
    </citation>
    <scope>NUCLEOTIDE SEQUENCE [LARGE SCALE GENOMIC DNA]</scope>
    <source>
        <strain evidence="2 3">VT</strain>
    </source>
</reference>
<dbReference type="InterPro" id="IPR043958">
    <property type="entry name" value="Ta1207"/>
</dbReference>
<evidence type="ECO:0000313" key="4">
    <source>
        <dbReference type="Proteomes" id="UP000050515"/>
    </source>
</evidence>
<gene>
    <name evidence="2" type="ORF">AOG54_01235</name>
    <name evidence="1" type="ORF">SE19_04820</name>
</gene>
<protein>
    <submittedName>
        <fullName evidence="2">Uncharacterized protein</fullName>
    </submittedName>
</protein>
<name>A0A0Q0RGA1_9ARCH</name>
<proteinExistence type="predicted"/>
<evidence type="ECO:0000313" key="3">
    <source>
        <dbReference type="Proteomes" id="UP000050320"/>
    </source>
</evidence>
<organism evidence="2 3">
    <name type="scientific">Acidiplasma aeolicum</name>
    <dbReference type="NCBI Taxonomy" id="507754"/>
    <lineage>
        <taxon>Archaea</taxon>
        <taxon>Methanobacteriati</taxon>
        <taxon>Thermoplasmatota</taxon>
        <taxon>Thermoplasmata</taxon>
        <taxon>Thermoplasmatales</taxon>
        <taxon>Ferroplasmaceae</taxon>
        <taxon>Acidiplasma</taxon>
    </lineage>
</organism>
<accession>A0A0Q0RGA1</accession>
<evidence type="ECO:0000313" key="2">
    <source>
        <dbReference type="EMBL" id="KQB34139.1"/>
    </source>
</evidence>
<dbReference type="AlphaFoldDB" id="A0A0Q0RGA1"/>
<dbReference type="EMBL" id="LJCQ01000212">
    <property type="protein sequence ID" value="KPV46597.1"/>
    <property type="molecule type" value="Genomic_DNA"/>
</dbReference>